<feature type="compositionally biased region" description="Polar residues" evidence="1">
    <location>
        <begin position="191"/>
        <end position="210"/>
    </location>
</feature>
<evidence type="ECO:0000256" key="1">
    <source>
        <dbReference type="SAM" id="MobiDB-lite"/>
    </source>
</evidence>
<reference evidence="2" key="1">
    <citation type="journal article" date="2020" name="Stud. Mycol.">
        <title>101 Dothideomycetes genomes: a test case for predicting lifestyles and emergence of pathogens.</title>
        <authorList>
            <person name="Haridas S."/>
            <person name="Albert R."/>
            <person name="Binder M."/>
            <person name="Bloem J."/>
            <person name="Labutti K."/>
            <person name="Salamov A."/>
            <person name="Andreopoulos B."/>
            <person name="Baker S."/>
            <person name="Barry K."/>
            <person name="Bills G."/>
            <person name="Bluhm B."/>
            <person name="Cannon C."/>
            <person name="Castanera R."/>
            <person name="Culley D."/>
            <person name="Daum C."/>
            <person name="Ezra D."/>
            <person name="Gonzalez J."/>
            <person name="Henrissat B."/>
            <person name="Kuo A."/>
            <person name="Liang C."/>
            <person name="Lipzen A."/>
            <person name="Lutzoni F."/>
            <person name="Magnuson J."/>
            <person name="Mondo S."/>
            <person name="Nolan M."/>
            <person name="Ohm R."/>
            <person name="Pangilinan J."/>
            <person name="Park H.-J."/>
            <person name="Ramirez L."/>
            <person name="Alfaro M."/>
            <person name="Sun H."/>
            <person name="Tritt A."/>
            <person name="Yoshinaga Y."/>
            <person name="Zwiers L.-H."/>
            <person name="Turgeon B."/>
            <person name="Goodwin S."/>
            <person name="Spatafora J."/>
            <person name="Crous P."/>
            <person name="Grigoriev I."/>
        </authorList>
    </citation>
    <scope>NUCLEOTIDE SEQUENCE</scope>
    <source>
        <strain evidence="2">CBS 122681</strain>
    </source>
</reference>
<feature type="region of interest" description="Disordered" evidence="1">
    <location>
        <begin position="170"/>
        <end position="210"/>
    </location>
</feature>
<feature type="region of interest" description="Disordered" evidence="1">
    <location>
        <begin position="280"/>
        <end position="301"/>
    </location>
</feature>
<gene>
    <name evidence="2" type="ORF">K491DRAFT_386754</name>
</gene>
<name>A0A6A6TPS9_9PLEO</name>
<feature type="compositionally biased region" description="Basic and acidic residues" evidence="1">
    <location>
        <begin position="280"/>
        <end position="290"/>
    </location>
</feature>
<protein>
    <submittedName>
        <fullName evidence="2">Uncharacterized protein</fullName>
    </submittedName>
</protein>
<accession>A0A6A6TPS9</accession>
<organism evidence="2 3">
    <name type="scientific">Lophiostoma macrostomum CBS 122681</name>
    <dbReference type="NCBI Taxonomy" id="1314788"/>
    <lineage>
        <taxon>Eukaryota</taxon>
        <taxon>Fungi</taxon>
        <taxon>Dikarya</taxon>
        <taxon>Ascomycota</taxon>
        <taxon>Pezizomycotina</taxon>
        <taxon>Dothideomycetes</taxon>
        <taxon>Pleosporomycetidae</taxon>
        <taxon>Pleosporales</taxon>
        <taxon>Lophiostomataceae</taxon>
        <taxon>Lophiostoma</taxon>
    </lineage>
</organism>
<dbReference type="AlphaFoldDB" id="A0A6A6TPS9"/>
<dbReference type="EMBL" id="MU004292">
    <property type="protein sequence ID" value="KAF2661792.1"/>
    <property type="molecule type" value="Genomic_DNA"/>
</dbReference>
<evidence type="ECO:0000313" key="3">
    <source>
        <dbReference type="Proteomes" id="UP000799324"/>
    </source>
</evidence>
<evidence type="ECO:0000313" key="2">
    <source>
        <dbReference type="EMBL" id="KAF2661792.1"/>
    </source>
</evidence>
<dbReference type="Proteomes" id="UP000799324">
    <property type="component" value="Unassembled WGS sequence"/>
</dbReference>
<feature type="compositionally biased region" description="Basic and acidic residues" evidence="1">
    <location>
        <begin position="170"/>
        <end position="188"/>
    </location>
</feature>
<proteinExistence type="predicted"/>
<sequence>MNIEKATAIANSLSNATPHASQIIIASVKTSDLVPRAFYPDRSGPALPIWLNKSDMPETSMTDDECSKRCVTIWISVEEVSHHLPRYIGREYDDEWLACGHMLWKDIESVMPYDGVRLYKSPPNRTVRSGGWIFDWGGRRWRLEIASQTLDMIEDGTTETMHDIEKLSDDNEGAKSHTEDLANNHTDELPDTSTIDPSTTGSEHSTTPPSSDLAHLIELCDGTIEALQVCSSQLSELFSAFSMADDRTPDIDAVTTQLRNMNAAVGLVKVVLIEGLSTRTDQDGTDRDLADQDETGGNGSR</sequence>
<keyword evidence="3" id="KW-1185">Reference proteome</keyword>